<dbReference type="Pfam" id="PF01740">
    <property type="entry name" value="STAS"/>
    <property type="match status" value="2"/>
</dbReference>
<dbReference type="Gene3D" id="3.30.750.24">
    <property type="entry name" value="STAS domain"/>
    <property type="match status" value="2"/>
</dbReference>
<evidence type="ECO:0000259" key="3">
    <source>
        <dbReference type="PROSITE" id="PS50801"/>
    </source>
</evidence>
<accession>A0A2Z5JK78</accession>
<dbReference type="KEGG" id="sata:C5746_31965"/>
<feature type="domain" description="STAS" evidence="3">
    <location>
        <begin position="31"/>
        <end position="123"/>
    </location>
</feature>
<evidence type="ECO:0000313" key="5">
    <source>
        <dbReference type="Proteomes" id="UP000252698"/>
    </source>
</evidence>
<evidence type="ECO:0000256" key="1">
    <source>
        <dbReference type="ARBA" id="ARBA00009013"/>
    </source>
</evidence>
<name>A0A2Z5JK78_STRAR</name>
<evidence type="ECO:0000313" key="4">
    <source>
        <dbReference type="EMBL" id="AXE80808.1"/>
    </source>
</evidence>
<dbReference type="NCBIfam" id="TIGR00377">
    <property type="entry name" value="ant_ant_sig"/>
    <property type="match status" value="1"/>
</dbReference>
<evidence type="ECO:0000256" key="2">
    <source>
        <dbReference type="RuleBase" id="RU003749"/>
    </source>
</evidence>
<proteinExistence type="inferred from homology"/>
<dbReference type="GO" id="GO:0043856">
    <property type="term" value="F:anti-sigma factor antagonist activity"/>
    <property type="evidence" value="ECO:0007669"/>
    <property type="project" value="InterPro"/>
</dbReference>
<organism evidence="4 5">
    <name type="scientific">Streptomyces atratus</name>
    <dbReference type="NCBI Taxonomy" id="1893"/>
    <lineage>
        <taxon>Bacteria</taxon>
        <taxon>Bacillati</taxon>
        <taxon>Actinomycetota</taxon>
        <taxon>Actinomycetes</taxon>
        <taxon>Kitasatosporales</taxon>
        <taxon>Streptomycetaceae</taxon>
        <taxon>Streptomyces</taxon>
    </lineage>
</organism>
<dbReference type="CDD" id="cd07043">
    <property type="entry name" value="STAS_anti-anti-sigma_factors"/>
    <property type="match status" value="2"/>
</dbReference>
<comment type="similarity">
    <text evidence="1 2">Belongs to the anti-sigma-factor antagonist family.</text>
</comment>
<sequence length="281" mass="30563">MKGGLVQLKVSYEDQRDGITVVRVDSDGQGGVLNFHSAPELRKVLVQLAEEGRLLMVVDLSGVDDINGDGLGVLVGGLKRVHFKGGTLSLVVTNERVRAVLSKSRLTRVFRIHDTVPGAVGKLLGDYADESIEQRRAAIEERARERLARETLGATTRVVVSDGFSYEHLTESISLVKVAVELDVHSAVSLRNVLVDLVKQGRFFLVVDLTAIDQIDSTGLGVLVGALKRVYVQAGALALVVTSDRVVKTFRTTGLTKVFSIFRTVHPAVEYLGREDLRAHA</sequence>
<dbReference type="Proteomes" id="UP000252698">
    <property type="component" value="Chromosome"/>
</dbReference>
<protein>
    <recommendedName>
        <fullName evidence="2">Anti-sigma factor antagonist</fullName>
    </recommendedName>
</protein>
<dbReference type="EMBL" id="CP027306">
    <property type="protein sequence ID" value="AXE80808.1"/>
    <property type="molecule type" value="Genomic_DNA"/>
</dbReference>
<reference evidence="4 5" key="1">
    <citation type="journal article" date="2018" name="Front. Microbiol.">
        <title>Genome Sequencing of Streptomyces atratus SCSIOZH16 and Activation Production of Nocardamine via Metabolic Engineering.</title>
        <authorList>
            <person name="Li Y."/>
            <person name="Zhang C."/>
            <person name="Liu C."/>
            <person name="Ju J."/>
            <person name="Ma J."/>
        </authorList>
    </citation>
    <scope>NUCLEOTIDE SEQUENCE [LARGE SCALE GENOMIC DNA]</scope>
    <source>
        <strain evidence="4 5">SCSIO_ZH16</strain>
    </source>
</reference>
<dbReference type="InterPro" id="IPR003658">
    <property type="entry name" value="Anti-sigma_ant"/>
</dbReference>
<dbReference type="PROSITE" id="PS50801">
    <property type="entry name" value="STAS"/>
    <property type="match status" value="2"/>
</dbReference>
<dbReference type="PANTHER" id="PTHR33495:SF2">
    <property type="entry name" value="ANTI-SIGMA FACTOR ANTAGONIST TM_1081-RELATED"/>
    <property type="match status" value="1"/>
</dbReference>
<dbReference type="InterPro" id="IPR002645">
    <property type="entry name" value="STAS_dom"/>
</dbReference>
<feature type="domain" description="STAS" evidence="3">
    <location>
        <begin position="171"/>
        <end position="272"/>
    </location>
</feature>
<dbReference type="InterPro" id="IPR036513">
    <property type="entry name" value="STAS_dom_sf"/>
</dbReference>
<dbReference type="PANTHER" id="PTHR33495">
    <property type="entry name" value="ANTI-SIGMA FACTOR ANTAGONIST TM_1081-RELATED-RELATED"/>
    <property type="match status" value="1"/>
</dbReference>
<dbReference type="SUPFAM" id="SSF52091">
    <property type="entry name" value="SpoIIaa-like"/>
    <property type="match status" value="2"/>
</dbReference>
<dbReference type="AlphaFoldDB" id="A0A2Z5JK78"/>
<gene>
    <name evidence="4" type="ORF">C5746_31965</name>
</gene>